<dbReference type="Proteomes" id="UP000386847">
    <property type="component" value="Chromosome"/>
</dbReference>
<evidence type="ECO:0000256" key="1">
    <source>
        <dbReference type="ARBA" id="ARBA00022801"/>
    </source>
</evidence>
<dbReference type="PANTHER" id="PTHR10272:SF0">
    <property type="entry name" value="PLATELET-ACTIVATING FACTOR ACETYLHYDROLASE"/>
    <property type="match status" value="1"/>
</dbReference>
<dbReference type="InterPro" id="IPR029058">
    <property type="entry name" value="AB_hydrolase_fold"/>
</dbReference>
<reference evidence="4 5" key="1">
    <citation type="submission" date="2019-10" db="EMBL/GenBank/DDBJ databases">
        <title>Genomic analysis of Raineyella sp. CBA3103.</title>
        <authorList>
            <person name="Roh S.W."/>
        </authorList>
    </citation>
    <scope>NUCLEOTIDE SEQUENCE [LARGE SCALE GENOMIC DNA]</scope>
    <source>
        <strain evidence="4 5">CBA3103</strain>
    </source>
</reference>
<dbReference type="GO" id="GO:0016042">
    <property type="term" value="P:lipid catabolic process"/>
    <property type="evidence" value="ECO:0007669"/>
    <property type="project" value="UniProtKB-KW"/>
</dbReference>
<evidence type="ECO:0000313" key="5">
    <source>
        <dbReference type="Proteomes" id="UP000386847"/>
    </source>
</evidence>
<evidence type="ECO:0008006" key="6">
    <source>
        <dbReference type="Google" id="ProtNLM"/>
    </source>
</evidence>
<dbReference type="SUPFAM" id="SSF53474">
    <property type="entry name" value="alpha/beta-Hydrolases"/>
    <property type="match status" value="1"/>
</dbReference>
<evidence type="ECO:0000256" key="2">
    <source>
        <dbReference type="ARBA" id="ARBA00022963"/>
    </source>
</evidence>
<sequence>MPRARVIATTAGLLGLVLVAAAGWVWPRPHFATTGRHPVGTTTLTWTDTSRPEITSQDPARRRTLVAQAWYPAVPGASGPRARYFADPAFAEAIARLFGVPNWLLAGVSAAETPAVVGAAPAVGRHPIIVACTGLSGSRSLSSFQALELASHGYVVVALDQPGASAAVTLPDGHVAPVLGLKPTFDPLLYHGIEPRTPAPVVNGHPLPTGIATYLADDVSSTLDHLADLADLATEPTGLGPHLDLERVGVTGVSLGGTTVAEASARDHRIRATLILEAPLTQAATTRGLPQPVMVITRGANAMRRERDSAGGWTEHEIDVHQQTQRAVIDQAPGEAWFVRIDTLSHIDFTDLPAWTPLFRLAGWSGPLDGRRGHQIINGLSLTFFDHTLRGAGTAPEAAAGAWPEATIEPRSAG</sequence>
<dbReference type="KEGG" id="rain:Rai3103_06945"/>
<dbReference type="RefSeq" id="WP_153571978.1">
    <property type="nucleotide sequence ID" value="NZ_CP045725.1"/>
</dbReference>
<evidence type="ECO:0000256" key="3">
    <source>
        <dbReference type="ARBA" id="ARBA00023098"/>
    </source>
</evidence>
<dbReference type="Gene3D" id="3.40.50.1820">
    <property type="entry name" value="alpha/beta hydrolase"/>
    <property type="match status" value="1"/>
</dbReference>
<dbReference type="EMBL" id="CP045725">
    <property type="protein sequence ID" value="QGF23447.1"/>
    <property type="molecule type" value="Genomic_DNA"/>
</dbReference>
<accession>A0A5Q2FCH1</accession>
<organism evidence="4 5">
    <name type="scientific">Raineyella fluvialis</name>
    <dbReference type="NCBI Taxonomy" id="2662261"/>
    <lineage>
        <taxon>Bacteria</taxon>
        <taxon>Bacillati</taxon>
        <taxon>Actinomycetota</taxon>
        <taxon>Actinomycetes</taxon>
        <taxon>Propionibacteriales</taxon>
        <taxon>Propionibacteriaceae</taxon>
        <taxon>Raineyella</taxon>
    </lineage>
</organism>
<dbReference type="Pfam" id="PF03403">
    <property type="entry name" value="PAF-AH_p_II"/>
    <property type="match status" value="1"/>
</dbReference>
<name>A0A5Q2FCH1_9ACTN</name>
<dbReference type="AlphaFoldDB" id="A0A5Q2FCH1"/>
<keyword evidence="3" id="KW-0443">Lipid metabolism</keyword>
<keyword evidence="5" id="KW-1185">Reference proteome</keyword>
<gene>
    <name evidence="4" type="ORF">Rai3103_06945</name>
</gene>
<proteinExistence type="predicted"/>
<dbReference type="GO" id="GO:0003847">
    <property type="term" value="F:1-alkyl-2-acetylglycerophosphocholine esterase activity"/>
    <property type="evidence" value="ECO:0007669"/>
    <property type="project" value="TreeGrafter"/>
</dbReference>
<dbReference type="PANTHER" id="PTHR10272">
    <property type="entry name" value="PLATELET-ACTIVATING FACTOR ACETYLHYDROLASE"/>
    <property type="match status" value="1"/>
</dbReference>
<protein>
    <recommendedName>
        <fullName evidence="6">Platelet-activating factor acetylhydrolase</fullName>
    </recommendedName>
</protein>
<keyword evidence="2" id="KW-0442">Lipid degradation</keyword>
<evidence type="ECO:0000313" key="4">
    <source>
        <dbReference type="EMBL" id="QGF23447.1"/>
    </source>
</evidence>
<keyword evidence="1" id="KW-0378">Hydrolase</keyword>